<accession>A0A9X2RI54</accession>
<dbReference type="InterPro" id="IPR023374">
    <property type="entry name" value="AttH-like_dom_sf"/>
</dbReference>
<sequence>MNISTDFRHITPDFNKSFGGYEWWYFDGLSEDGQQGFVIILYQTNPFSIQYIRDLEENRVREVFYPAISVSLYKDGETVYYSFLEFGSDEFSWDEDKKKLSVKNDTVSYRLDQKESGFEITLNQELPSGHKVEGTVTGKAPVADKSLIQSTSEDRHSWNLLFPQVSVETKLNIIGKNGEEELNFSGAGYHDHNTGHEPMKESFRDWYWGRYHFKDFTLVYYLMQKRNTEQFEAWLIDRESQQVLEKFSDAEMSYFTRNWFGLKSARKIELKAGETTVNIQCSTKIDDGPFYQRFKGESVLRYNDQVYAAHGISEYIYPLNIYNKVFWPLVKMRLNDNQQNPHWVQKSRRMYPWTW</sequence>
<dbReference type="SUPFAM" id="SSF159245">
    <property type="entry name" value="AttH-like"/>
    <property type="match status" value="1"/>
</dbReference>
<organism evidence="2 3">
    <name type="scientific">Gracilimonas sediminicola</name>
    <dbReference type="NCBI Taxonomy" id="2952158"/>
    <lineage>
        <taxon>Bacteria</taxon>
        <taxon>Pseudomonadati</taxon>
        <taxon>Balneolota</taxon>
        <taxon>Balneolia</taxon>
        <taxon>Balneolales</taxon>
        <taxon>Balneolaceae</taxon>
        <taxon>Gracilimonas</taxon>
    </lineage>
</organism>
<reference evidence="2" key="1">
    <citation type="submission" date="2022-06" db="EMBL/GenBank/DDBJ databases">
        <title>Gracilimonas sp. CAU 1638 isolated from sea sediment.</title>
        <authorList>
            <person name="Kim W."/>
        </authorList>
    </citation>
    <scope>NUCLEOTIDE SEQUENCE</scope>
    <source>
        <strain evidence="2">CAU 1638</strain>
    </source>
</reference>
<evidence type="ECO:0000313" key="2">
    <source>
        <dbReference type="EMBL" id="MCP9292529.1"/>
    </source>
</evidence>
<keyword evidence="3" id="KW-1185">Reference proteome</keyword>
<dbReference type="Proteomes" id="UP001139125">
    <property type="component" value="Unassembled WGS sequence"/>
</dbReference>
<proteinExistence type="predicted"/>
<gene>
    <name evidence="2" type="ORF">NM125_13155</name>
</gene>
<dbReference type="InterPro" id="IPR056402">
    <property type="entry name" value="DA_N"/>
</dbReference>
<evidence type="ECO:0000259" key="1">
    <source>
        <dbReference type="Pfam" id="PF24137"/>
    </source>
</evidence>
<dbReference type="RefSeq" id="WP_255135420.1">
    <property type="nucleotide sequence ID" value="NZ_JANDBC010000003.1"/>
</dbReference>
<comment type="caution">
    <text evidence="2">The sequence shown here is derived from an EMBL/GenBank/DDBJ whole genome shotgun (WGS) entry which is preliminary data.</text>
</comment>
<dbReference type="Pfam" id="PF24137">
    <property type="entry name" value="DA_N"/>
    <property type="match status" value="1"/>
</dbReference>
<dbReference type="AlphaFoldDB" id="A0A9X2RI54"/>
<dbReference type="Gene3D" id="2.40.370.10">
    <property type="entry name" value="AttH-like domain"/>
    <property type="match status" value="1"/>
</dbReference>
<feature type="domain" description="Diels-Alderase N-terminal" evidence="1">
    <location>
        <begin position="19"/>
        <end position="193"/>
    </location>
</feature>
<protein>
    <recommendedName>
        <fullName evidence="1">Diels-Alderase N-terminal domain-containing protein</fullName>
    </recommendedName>
</protein>
<name>A0A9X2RI54_9BACT</name>
<dbReference type="EMBL" id="JANDBC010000003">
    <property type="protein sequence ID" value="MCP9292529.1"/>
    <property type="molecule type" value="Genomic_DNA"/>
</dbReference>
<dbReference type="CDD" id="cd21471">
    <property type="entry name" value="CrtC-like"/>
    <property type="match status" value="1"/>
</dbReference>
<evidence type="ECO:0000313" key="3">
    <source>
        <dbReference type="Proteomes" id="UP001139125"/>
    </source>
</evidence>